<evidence type="ECO:0000256" key="2">
    <source>
        <dbReference type="ARBA" id="ARBA00022723"/>
    </source>
</evidence>
<keyword evidence="3" id="KW-0677">Repeat</keyword>
<feature type="domain" description="C2H2-type" evidence="8">
    <location>
        <begin position="116"/>
        <end position="143"/>
    </location>
</feature>
<gene>
    <name evidence="9" type="ORF">BJX63DRAFT_377172</name>
</gene>
<evidence type="ECO:0000313" key="9">
    <source>
        <dbReference type="EMBL" id="KAL2822643.1"/>
    </source>
</evidence>
<keyword evidence="5" id="KW-0862">Zinc</keyword>
<dbReference type="SMART" id="SM00355">
    <property type="entry name" value="ZnF_C2H2"/>
    <property type="match status" value="5"/>
</dbReference>
<evidence type="ECO:0000256" key="7">
    <source>
        <dbReference type="PROSITE-ProRule" id="PRU00042"/>
    </source>
</evidence>
<evidence type="ECO:0000313" key="10">
    <source>
        <dbReference type="Proteomes" id="UP001610334"/>
    </source>
</evidence>
<evidence type="ECO:0000256" key="1">
    <source>
        <dbReference type="ARBA" id="ARBA00004123"/>
    </source>
</evidence>
<dbReference type="InterPro" id="IPR013087">
    <property type="entry name" value="Znf_C2H2_type"/>
</dbReference>
<dbReference type="PROSITE" id="PS00028">
    <property type="entry name" value="ZINC_FINGER_C2H2_1"/>
    <property type="match status" value="1"/>
</dbReference>
<keyword evidence="4 7" id="KW-0863">Zinc-finger</keyword>
<evidence type="ECO:0000256" key="6">
    <source>
        <dbReference type="ARBA" id="ARBA00023242"/>
    </source>
</evidence>
<comment type="caution">
    <text evidence="9">The sequence shown here is derived from an EMBL/GenBank/DDBJ whole genome shotgun (WGS) entry which is preliminary data.</text>
</comment>
<keyword evidence="10" id="KW-1185">Reference proteome</keyword>
<accession>A0ABR4I6Y7</accession>
<evidence type="ECO:0000256" key="3">
    <source>
        <dbReference type="ARBA" id="ARBA00022737"/>
    </source>
</evidence>
<dbReference type="PROSITE" id="PS50157">
    <property type="entry name" value="ZINC_FINGER_C2H2_2"/>
    <property type="match status" value="3"/>
</dbReference>
<evidence type="ECO:0000256" key="4">
    <source>
        <dbReference type="ARBA" id="ARBA00022771"/>
    </source>
</evidence>
<evidence type="ECO:0000259" key="8">
    <source>
        <dbReference type="PROSITE" id="PS50157"/>
    </source>
</evidence>
<comment type="subcellular location">
    <subcellularLocation>
        <location evidence="1">Nucleus</location>
    </subcellularLocation>
</comment>
<dbReference type="Proteomes" id="UP001610334">
    <property type="component" value="Unassembled WGS sequence"/>
</dbReference>
<dbReference type="EMBL" id="JBFXLT010000002">
    <property type="protein sequence ID" value="KAL2822643.1"/>
    <property type="molecule type" value="Genomic_DNA"/>
</dbReference>
<name>A0ABR4I6Y7_9EURO</name>
<keyword evidence="2" id="KW-0479">Metal-binding</keyword>
<feature type="domain" description="C2H2-type" evidence="8">
    <location>
        <begin position="92"/>
        <end position="115"/>
    </location>
</feature>
<protein>
    <recommendedName>
        <fullName evidence="8">C2H2-type domain-containing protein</fullName>
    </recommendedName>
</protein>
<dbReference type="PANTHER" id="PTHR24406">
    <property type="entry name" value="TRANSCRIPTIONAL REPRESSOR CTCFL-RELATED"/>
    <property type="match status" value="1"/>
</dbReference>
<organism evidence="9 10">
    <name type="scientific">Aspergillus granulosus</name>
    <dbReference type="NCBI Taxonomy" id="176169"/>
    <lineage>
        <taxon>Eukaryota</taxon>
        <taxon>Fungi</taxon>
        <taxon>Dikarya</taxon>
        <taxon>Ascomycota</taxon>
        <taxon>Pezizomycotina</taxon>
        <taxon>Eurotiomycetes</taxon>
        <taxon>Eurotiomycetidae</taxon>
        <taxon>Eurotiales</taxon>
        <taxon>Aspergillaceae</taxon>
        <taxon>Aspergillus</taxon>
        <taxon>Aspergillus subgen. Nidulantes</taxon>
    </lineage>
</organism>
<proteinExistence type="predicted"/>
<evidence type="ECO:0000256" key="5">
    <source>
        <dbReference type="ARBA" id="ARBA00022833"/>
    </source>
</evidence>
<keyword evidence="6" id="KW-0539">Nucleus</keyword>
<feature type="domain" description="C2H2-type" evidence="8">
    <location>
        <begin position="14"/>
        <end position="39"/>
    </location>
</feature>
<sequence length="244" mass="28352">MGLGRYLEYNGEDYICTLCDRCFGSTTALYAHCRHTSYHDWCERCWRIFRTTAAKEAHLRESSAHHICYDCNGDLDFASYSRLEKHRVKAHHYCPPCGRFFRSPVALQNHDVSEHFLCITCGDFFMNANALRMHKQKHQPRDLQCYGNYDANCYRTFKSFSGMLIHLESNACVSGTTENDIINIATNFDCSDEYFDEFTDPMFFCPSCESRFNKLSALYQHVEDVPDCSSSVLDWLEDEICESI</sequence>
<reference evidence="9 10" key="1">
    <citation type="submission" date="2024-07" db="EMBL/GenBank/DDBJ databases">
        <title>Section-level genome sequencing and comparative genomics of Aspergillus sections Usti and Cavernicolus.</title>
        <authorList>
            <consortium name="Lawrence Berkeley National Laboratory"/>
            <person name="Nybo J.L."/>
            <person name="Vesth T.C."/>
            <person name="Theobald S."/>
            <person name="Frisvad J.C."/>
            <person name="Larsen T.O."/>
            <person name="Kjaerboelling I."/>
            <person name="Rothschild-Mancinelli K."/>
            <person name="Lyhne E.K."/>
            <person name="Kogle M.E."/>
            <person name="Barry K."/>
            <person name="Clum A."/>
            <person name="Na H."/>
            <person name="Ledsgaard L."/>
            <person name="Lin J."/>
            <person name="Lipzen A."/>
            <person name="Kuo A."/>
            <person name="Riley R."/>
            <person name="Mondo S."/>
            <person name="Labutti K."/>
            <person name="Haridas S."/>
            <person name="Pangalinan J."/>
            <person name="Salamov A.A."/>
            <person name="Simmons B.A."/>
            <person name="Magnuson J.K."/>
            <person name="Chen J."/>
            <person name="Drula E."/>
            <person name="Henrissat B."/>
            <person name="Wiebenga A."/>
            <person name="Lubbers R.J."/>
            <person name="Gomes A.C."/>
            <person name="Makela M.R."/>
            <person name="Stajich J."/>
            <person name="Grigoriev I.V."/>
            <person name="Mortensen U.H."/>
            <person name="De Vries R.P."/>
            <person name="Baker S.E."/>
            <person name="Andersen M.R."/>
        </authorList>
    </citation>
    <scope>NUCLEOTIDE SEQUENCE [LARGE SCALE GENOMIC DNA]</scope>
    <source>
        <strain evidence="9 10">CBS 588.65</strain>
    </source>
</reference>
<dbReference type="InterPro" id="IPR050888">
    <property type="entry name" value="ZnF_C2H2-type_TF"/>
</dbReference>